<organism evidence="2 3">
    <name type="scientific">Telmatocola sphagniphila</name>
    <dbReference type="NCBI Taxonomy" id="1123043"/>
    <lineage>
        <taxon>Bacteria</taxon>
        <taxon>Pseudomonadati</taxon>
        <taxon>Planctomycetota</taxon>
        <taxon>Planctomycetia</taxon>
        <taxon>Gemmatales</taxon>
        <taxon>Gemmataceae</taxon>
    </lineage>
</organism>
<accession>A0A8E6EWN5</accession>
<dbReference type="Proteomes" id="UP000676194">
    <property type="component" value="Chromosome"/>
</dbReference>
<proteinExistence type="predicted"/>
<keyword evidence="3" id="KW-1185">Reference proteome</keyword>
<reference evidence="2" key="1">
    <citation type="submission" date="2021-05" db="EMBL/GenBank/DDBJ databases">
        <title>Complete genome sequence of the cellulolytic planctomycete Telmatocola sphagniphila SP2T and characterization of the first cellulase from planctomycetes.</title>
        <authorList>
            <person name="Rakitin A.L."/>
            <person name="Beletsky A.V."/>
            <person name="Naumoff D.G."/>
            <person name="Kulichevskaya I.S."/>
            <person name="Mardanov A.V."/>
            <person name="Ravin N.V."/>
            <person name="Dedysh S.N."/>
        </authorList>
    </citation>
    <scope>NUCLEOTIDE SEQUENCE</scope>
    <source>
        <strain evidence="2">SP2T</strain>
    </source>
</reference>
<dbReference type="AlphaFoldDB" id="A0A8E6EWN5"/>
<dbReference type="KEGG" id="tsph:KIH39_15570"/>
<sequence length="134" mass="15021">MLGRIRDLNLGDSRNPRYNDLKKLLQNLNKFDPEDKSLLISGLVAVAEYSCYATAGFVEHYNSFESDNNNDLYPSLVLSYKYEKDGVISSEDVASYQDGFSDGSFESAFMKVASSPQMKDLVQSKLVEILAKLN</sequence>
<gene>
    <name evidence="1" type="ORF">KIH39_15570</name>
    <name evidence="2" type="ORF">KIH39_15935</name>
</gene>
<evidence type="ECO:0000313" key="2">
    <source>
        <dbReference type="EMBL" id="QVL30341.1"/>
    </source>
</evidence>
<evidence type="ECO:0000313" key="3">
    <source>
        <dbReference type="Proteomes" id="UP000676194"/>
    </source>
</evidence>
<dbReference type="RefSeq" id="WP_213494147.1">
    <property type="nucleotide sequence ID" value="NZ_CP074694.1"/>
</dbReference>
<protein>
    <submittedName>
        <fullName evidence="2">Uncharacterized protein</fullName>
    </submittedName>
</protein>
<dbReference type="EMBL" id="CP074694">
    <property type="protein sequence ID" value="QVL30270.1"/>
    <property type="molecule type" value="Genomic_DNA"/>
</dbReference>
<evidence type="ECO:0000313" key="1">
    <source>
        <dbReference type="EMBL" id="QVL30270.1"/>
    </source>
</evidence>
<dbReference type="EMBL" id="CP074694">
    <property type="protein sequence ID" value="QVL30341.1"/>
    <property type="molecule type" value="Genomic_DNA"/>
</dbReference>
<name>A0A8E6EWN5_9BACT</name>
<dbReference type="KEGG" id="tsph:KIH39_15935"/>